<dbReference type="EMBL" id="UGJJ01000002">
    <property type="protein sequence ID" value="STR02558.1"/>
    <property type="molecule type" value="Genomic_DNA"/>
</dbReference>
<keyword evidence="4" id="KW-1185">Reference proteome</keyword>
<keyword evidence="1" id="KW-0732">Signal</keyword>
<feature type="domain" description="Metallo-beta-lactamase" evidence="2">
    <location>
        <begin position="81"/>
        <end position="276"/>
    </location>
</feature>
<dbReference type="InterPro" id="IPR001279">
    <property type="entry name" value="Metallo-B-lactamas"/>
</dbReference>
<organism evidence="3 4">
    <name type="scientific">Kingella potus</name>
    <dbReference type="NCBI Taxonomy" id="265175"/>
    <lineage>
        <taxon>Bacteria</taxon>
        <taxon>Pseudomonadati</taxon>
        <taxon>Pseudomonadota</taxon>
        <taxon>Betaproteobacteria</taxon>
        <taxon>Neisseriales</taxon>
        <taxon>Neisseriaceae</taxon>
        <taxon>Kingella</taxon>
    </lineage>
</organism>
<feature type="chain" id="PRO_5016648118" evidence="1">
    <location>
        <begin position="28"/>
        <end position="321"/>
    </location>
</feature>
<dbReference type="AlphaFoldDB" id="A0A377R0X5"/>
<dbReference type="RefSeq" id="WP_115308472.1">
    <property type="nucleotide sequence ID" value="NZ_UGJJ01000002.1"/>
</dbReference>
<dbReference type="OrthoDB" id="9803916at2"/>
<dbReference type="Gene3D" id="3.60.15.10">
    <property type="entry name" value="Ribonuclease Z/Hydroxyacylglutathione hydrolase-like"/>
    <property type="match status" value="1"/>
</dbReference>
<name>A0A377R0X5_9NEIS</name>
<evidence type="ECO:0000256" key="1">
    <source>
        <dbReference type="SAM" id="SignalP"/>
    </source>
</evidence>
<protein>
    <submittedName>
        <fullName evidence="3">Ribonuclease Z</fullName>
    </submittedName>
</protein>
<dbReference type="PANTHER" id="PTHR46018:SF2">
    <property type="entry name" value="ZINC PHOSPHODIESTERASE ELAC PROTEIN 1"/>
    <property type="match status" value="1"/>
</dbReference>
<dbReference type="Proteomes" id="UP000254293">
    <property type="component" value="Unassembled WGS sequence"/>
</dbReference>
<dbReference type="PANTHER" id="PTHR46018">
    <property type="entry name" value="ZINC PHOSPHODIESTERASE ELAC PROTEIN 1"/>
    <property type="match status" value="1"/>
</dbReference>
<feature type="signal peptide" evidence="1">
    <location>
        <begin position="1"/>
        <end position="27"/>
    </location>
</feature>
<gene>
    <name evidence="3" type="ORF">NCTC13336_01435</name>
</gene>
<evidence type="ECO:0000313" key="4">
    <source>
        <dbReference type="Proteomes" id="UP000254293"/>
    </source>
</evidence>
<evidence type="ECO:0000313" key="3">
    <source>
        <dbReference type="EMBL" id="STR02558.1"/>
    </source>
</evidence>
<dbReference type="GO" id="GO:0042781">
    <property type="term" value="F:3'-tRNA processing endoribonuclease activity"/>
    <property type="evidence" value="ECO:0007669"/>
    <property type="project" value="TreeGrafter"/>
</dbReference>
<reference evidence="3 4" key="1">
    <citation type="submission" date="2018-06" db="EMBL/GenBank/DDBJ databases">
        <authorList>
            <consortium name="Pathogen Informatics"/>
            <person name="Doyle S."/>
        </authorList>
    </citation>
    <scope>NUCLEOTIDE SEQUENCE [LARGE SCALE GENOMIC DNA]</scope>
    <source>
        <strain evidence="3 4">NCTC13336</strain>
    </source>
</reference>
<dbReference type="InterPro" id="IPR036866">
    <property type="entry name" value="RibonucZ/Hydroxyglut_hydro"/>
</dbReference>
<dbReference type="Pfam" id="PF12706">
    <property type="entry name" value="Lactamase_B_2"/>
    <property type="match status" value="1"/>
</dbReference>
<sequence>MKTKKRFHKTGGLALAVLLAFSASAQAAVCSNRNLDVVVLGSGGPELDDGRASVGYLVRENGRAAVLVDFGSGTSLNFERAGAKIEDLQAVLLSQFHVDHVNDFPALVKGAFFTGRSRDLPVYGPSGNHIVPSLPQYLSRLIGSKGAYSYLSGFLDGSESFRLKPVTVAADASHPKVFAAAEGGFRISAVPVTHSIIPALGWRVEKDGCAMVFSSGTSNMGRTLDKITAGADLFVAHNAIPEGSTDRIALKLHMMPSEIGRIAAAANAKSVVLSHFMNRTENVMKETAAAIGSRYKGKLAFARDCDIYAVHSGEKTGSCAR</sequence>
<proteinExistence type="predicted"/>
<dbReference type="SUPFAM" id="SSF56281">
    <property type="entry name" value="Metallo-hydrolase/oxidoreductase"/>
    <property type="match status" value="1"/>
</dbReference>
<accession>A0A377R0X5</accession>
<evidence type="ECO:0000259" key="2">
    <source>
        <dbReference type="Pfam" id="PF12706"/>
    </source>
</evidence>